<evidence type="ECO:0000259" key="2">
    <source>
        <dbReference type="PROSITE" id="PS50812"/>
    </source>
</evidence>
<proteinExistence type="predicted"/>
<dbReference type="Pfam" id="PF00855">
    <property type="entry name" value="PWWP"/>
    <property type="match status" value="1"/>
</dbReference>
<feature type="region of interest" description="Disordered" evidence="1">
    <location>
        <begin position="91"/>
        <end position="130"/>
    </location>
</feature>
<dbReference type="SMART" id="SM00293">
    <property type="entry name" value="PWWP"/>
    <property type="match status" value="1"/>
</dbReference>
<evidence type="ECO:0000313" key="4">
    <source>
        <dbReference type="Proteomes" id="UP001500889"/>
    </source>
</evidence>
<protein>
    <submittedName>
        <fullName evidence="3">Hepatoma-derived growth factor-like</fullName>
    </submittedName>
</protein>
<evidence type="ECO:0000313" key="3">
    <source>
        <dbReference type="EMBL" id="BFG00764.1"/>
    </source>
</evidence>
<dbReference type="PANTHER" id="PTHR12550:SF70">
    <property type="entry name" value="JIL-1 ANCHORING AND STABILIZING PROTEIN, ISOFORM A"/>
    <property type="match status" value="1"/>
</dbReference>
<gene>
    <name evidence="3" type="ORF">DMAD_00686</name>
</gene>
<dbReference type="EMBL" id="AP029266">
    <property type="protein sequence ID" value="BFG00764.1"/>
    <property type="molecule type" value="Genomic_DNA"/>
</dbReference>
<evidence type="ECO:0000256" key="1">
    <source>
        <dbReference type="SAM" id="MobiDB-lite"/>
    </source>
</evidence>
<accession>A0AAU9FY17</accession>
<name>A0AAU9FY17_DROMD</name>
<organism evidence="3 4">
    <name type="scientific">Drosophila madeirensis</name>
    <name type="common">Fruit fly</name>
    <dbReference type="NCBI Taxonomy" id="30013"/>
    <lineage>
        <taxon>Eukaryota</taxon>
        <taxon>Metazoa</taxon>
        <taxon>Ecdysozoa</taxon>
        <taxon>Arthropoda</taxon>
        <taxon>Hexapoda</taxon>
        <taxon>Insecta</taxon>
        <taxon>Pterygota</taxon>
        <taxon>Neoptera</taxon>
        <taxon>Endopterygota</taxon>
        <taxon>Diptera</taxon>
        <taxon>Brachycera</taxon>
        <taxon>Muscomorpha</taxon>
        <taxon>Ephydroidea</taxon>
        <taxon>Drosophilidae</taxon>
        <taxon>Drosophila</taxon>
        <taxon>Sophophora</taxon>
    </lineage>
</organism>
<reference evidence="3 4" key="1">
    <citation type="submission" date="2024-02" db="EMBL/GenBank/DDBJ databases">
        <title>A chromosome-level genome assembly of Drosophila madeirensis, a fruit fly species endemic to Madeira island.</title>
        <authorList>
            <person name="Tomihara K."/>
            <person name="Llopart A."/>
            <person name="Yamamoto D."/>
        </authorList>
    </citation>
    <scope>NUCLEOTIDE SEQUENCE [LARGE SCALE GENOMIC DNA]</scope>
    <source>
        <strain evidence="3 4">RF1</strain>
    </source>
</reference>
<dbReference type="Proteomes" id="UP001500889">
    <property type="component" value="Chromosome A"/>
</dbReference>
<dbReference type="InterPro" id="IPR000313">
    <property type="entry name" value="PWWP_dom"/>
</dbReference>
<keyword evidence="4" id="KW-1185">Reference proteome</keyword>
<feature type="compositionally biased region" description="Low complexity" evidence="1">
    <location>
        <begin position="107"/>
        <end position="122"/>
    </location>
</feature>
<dbReference type="AlphaFoldDB" id="A0AAU9FY17"/>
<dbReference type="Gene3D" id="2.30.30.140">
    <property type="match status" value="1"/>
</dbReference>
<sequence length="176" mass="20027">MPKQQKKIAYKKNDLVFAKIRGYTPWPAVILNCVDGKDKYLVQFYGTHDKGNIKGSKNLFPYIEYKEKFATEKNLRRVSYARALQEIERASHGPIDLDSSDSDDGDNNNNNPDQPDININPPQELNDEPNTVNSVLQSQNEEEPPLDLKTPADLDRELVEVCEDVVKLCAPLNIRL</sequence>
<dbReference type="PROSITE" id="PS50812">
    <property type="entry name" value="PWWP"/>
    <property type="match status" value="1"/>
</dbReference>
<feature type="domain" description="PWWP" evidence="2">
    <location>
        <begin position="12"/>
        <end position="65"/>
    </location>
</feature>
<dbReference type="SUPFAM" id="SSF63748">
    <property type="entry name" value="Tudor/PWWP/MBT"/>
    <property type="match status" value="1"/>
</dbReference>
<dbReference type="PANTHER" id="PTHR12550">
    <property type="entry name" value="HEPATOMA-DERIVED GROWTH FACTOR-RELATED"/>
    <property type="match status" value="1"/>
</dbReference>